<keyword evidence="2" id="KW-1185">Reference proteome</keyword>
<name>A0AAV2P7Q4_9HYME</name>
<evidence type="ECO:0000313" key="1">
    <source>
        <dbReference type="EMBL" id="CAL1687640.1"/>
    </source>
</evidence>
<dbReference type="EMBL" id="OZ034830">
    <property type="protein sequence ID" value="CAL1687640.1"/>
    <property type="molecule type" value="Genomic_DNA"/>
</dbReference>
<gene>
    <name evidence="1" type="ORF">LPLAT_LOCUS12813</name>
</gene>
<proteinExistence type="predicted"/>
<evidence type="ECO:0000313" key="2">
    <source>
        <dbReference type="Proteomes" id="UP001497644"/>
    </source>
</evidence>
<dbReference type="AlphaFoldDB" id="A0AAV2P7Q4"/>
<organism evidence="1 2">
    <name type="scientific">Lasius platythorax</name>
    <dbReference type="NCBI Taxonomy" id="488582"/>
    <lineage>
        <taxon>Eukaryota</taxon>
        <taxon>Metazoa</taxon>
        <taxon>Ecdysozoa</taxon>
        <taxon>Arthropoda</taxon>
        <taxon>Hexapoda</taxon>
        <taxon>Insecta</taxon>
        <taxon>Pterygota</taxon>
        <taxon>Neoptera</taxon>
        <taxon>Endopterygota</taxon>
        <taxon>Hymenoptera</taxon>
        <taxon>Apocrita</taxon>
        <taxon>Aculeata</taxon>
        <taxon>Formicoidea</taxon>
        <taxon>Formicidae</taxon>
        <taxon>Formicinae</taxon>
        <taxon>Lasius</taxon>
        <taxon>Lasius</taxon>
    </lineage>
</organism>
<sequence>MDSTKILSVPCTRLRKIDRYDPAVYDAMVNIRVSKKYGFDSVDNESSESHKFLSDFLDFKNKLPETLFSFSRSCVANISGWVVKKLVDEKKPIVKCEQCCDALFQSSQVRAEFENNGLVEAKTRDSMIPSEQNFPAVLCSKIMHDLLQPPCILFSSLNEHLYDNAVGDSNHIYLLTKNVCTTLRLFAATKLAPEAAVGYKVRHHLTRQIIWQHQ</sequence>
<reference evidence="1" key="1">
    <citation type="submission" date="2024-04" db="EMBL/GenBank/DDBJ databases">
        <authorList>
            <consortium name="Molecular Ecology Group"/>
        </authorList>
    </citation>
    <scope>NUCLEOTIDE SEQUENCE</scope>
</reference>
<accession>A0AAV2P7Q4</accession>
<dbReference type="Proteomes" id="UP001497644">
    <property type="component" value="Chromosome 7"/>
</dbReference>
<protein>
    <submittedName>
        <fullName evidence="1">Uncharacterized protein</fullName>
    </submittedName>
</protein>